<dbReference type="Pfam" id="PF00250">
    <property type="entry name" value="Forkhead"/>
    <property type="match status" value="1"/>
</dbReference>
<evidence type="ECO:0000259" key="5">
    <source>
        <dbReference type="PROSITE" id="PS50039"/>
    </source>
</evidence>
<dbReference type="InterPro" id="IPR001766">
    <property type="entry name" value="Fork_head_dom"/>
</dbReference>
<feature type="compositionally biased region" description="Basic residues" evidence="4">
    <location>
        <begin position="60"/>
        <end position="70"/>
    </location>
</feature>
<dbReference type="SUPFAM" id="SSF46785">
    <property type="entry name" value="Winged helix' DNA-binding domain"/>
    <property type="match status" value="1"/>
</dbReference>
<dbReference type="EMBL" id="KN824288">
    <property type="protein sequence ID" value="KIM29461.1"/>
    <property type="molecule type" value="Genomic_DNA"/>
</dbReference>
<dbReference type="Gene3D" id="1.10.10.10">
    <property type="entry name" value="Winged helix-like DNA-binding domain superfamily/Winged helix DNA-binding domain"/>
    <property type="match status" value="1"/>
</dbReference>
<name>A0A0C3BDC9_SERVB</name>
<dbReference type="HOGENOM" id="CLU_1129660_0_0_1"/>
<dbReference type="Proteomes" id="UP000054097">
    <property type="component" value="Unassembled WGS sequence"/>
</dbReference>
<dbReference type="PROSITE" id="PS50039">
    <property type="entry name" value="FORK_HEAD_3"/>
    <property type="match status" value="1"/>
</dbReference>
<reference evidence="6 7" key="1">
    <citation type="submission" date="2014-04" db="EMBL/GenBank/DDBJ databases">
        <authorList>
            <consortium name="DOE Joint Genome Institute"/>
            <person name="Kuo A."/>
            <person name="Zuccaro A."/>
            <person name="Kohler A."/>
            <person name="Nagy L.G."/>
            <person name="Floudas D."/>
            <person name="Copeland A."/>
            <person name="Barry K.W."/>
            <person name="Cichocki N."/>
            <person name="Veneault-Fourrey C."/>
            <person name="LaButti K."/>
            <person name="Lindquist E.A."/>
            <person name="Lipzen A."/>
            <person name="Lundell T."/>
            <person name="Morin E."/>
            <person name="Murat C."/>
            <person name="Sun H."/>
            <person name="Tunlid A."/>
            <person name="Henrissat B."/>
            <person name="Grigoriev I.V."/>
            <person name="Hibbett D.S."/>
            <person name="Martin F."/>
            <person name="Nordberg H.P."/>
            <person name="Cantor M.N."/>
            <person name="Hua S.X."/>
        </authorList>
    </citation>
    <scope>NUCLEOTIDE SEQUENCE [LARGE SCALE GENOMIC DNA]</scope>
    <source>
        <strain evidence="6 7">MAFF 305830</strain>
    </source>
</reference>
<keyword evidence="2 3" id="KW-0539">Nucleus</keyword>
<accession>A0A0C3BDC9</accession>
<dbReference type="GO" id="GO:0030154">
    <property type="term" value="P:cell differentiation"/>
    <property type="evidence" value="ECO:0007669"/>
    <property type="project" value="TreeGrafter"/>
</dbReference>
<reference evidence="7" key="2">
    <citation type="submission" date="2015-01" db="EMBL/GenBank/DDBJ databases">
        <title>Evolutionary Origins and Diversification of the Mycorrhizal Mutualists.</title>
        <authorList>
            <consortium name="DOE Joint Genome Institute"/>
            <consortium name="Mycorrhizal Genomics Consortium"/>
            <person name="Kohler A."/>
            <person name="Kuo A."/>
            <person name="Nagy L.G."/>
            <person name="Floudas D."/>
            <person name="Copeland A."/>
            <person name="Barry K.W."/>
            <person name="Cichocki N."/>
            <person name="Veneault-Fourrey C."/>
            <person name="LaButti K."/>
            <person name="Lindquist E.A."/>
            <person name="Lipzen A."/>
            <person name="Lundell T."/>
            <person name="Morin E."/>
            <person name="Murat C."/>
            <person name="Riley R."/>
            <person name="Ohm R."/>
            <person name="Sun H."/>
            <person name="Tunlid A."/>
            <person name="Henrissat B."/>
            <person name="Grigoriev I.V."/>
            <person name="Hibbett D.S."/>
            <person name="Martin F."/>
        </authorList>
    </citation>
    <scope>NUCLEOTIDE SEQUENCE [LARGE SCALE GENOMIC DNA]</scope>
    <source>
        <strain evidence="7">MAFF 305830</strain>
    </source>
</reference>
<gene>
    <name evidence="6" type="ORF">M408DRAFT_328724</name>
</gene>
<dbReference type="OrthoDB" id="5954824at2759"/>
<evidence type="ECO:0000313" key="7">
    <source>
        <dbReference type="Proteomes" id="UP000054097"/>
    </source>
</evidence>
<evidence type="ECO:0000256" key="3">
    <source>
        <dbReference type="PROSITE-ProRule" id="PRU00089"/>
    </source>
</evidence>
<evidence type="ECO:0000313" key="6">
    <source>
        <dbReference type="EMBL" id="KIM29461.1"/>
    </source>
</evidence>
<sequence length="246" mass="27107">MGRFEYYREQNGKCDKGWKNSVRHQMSLSACFKKQGRLPSEIGKGVWWVVDESVEGGTKRERKRNSRRKNAKGEKLESPVVPSIIIDPGPESGPGTSLQVPLDRYLALPCATPVHPPSLKAASLGTLLQPSPETHSPRKPAPVPRSKPSALPEAGIPVSSGMRNKADMPSSPLVNGPGPAMTNVPLKHTKTSILDRSPKYRTLNKGEKDNHGDYRGTIHMRWQKSANLEFDATPRECRSPIDSDDD</sequence>
<keyword evidence="1 3" id="KW-0238">DNA-binding</keyword>
<feature type="domain" description="Fork-head" evidence="5">
    <location>
        <begin position="1"/>
        <end position="64"/>
    </location>
</feature>
<dbReference type="PANTHER" id="PTHR11829:SF343">
    <property type="entry name" value="FORK-HEAD DOMAIN-CONTAINING PROTEIN"/>
    <property type="match status" value="1"/>
</dbReference>
<dbReference type="InterPro" id="IPR050211">
    <property type="entry name" value="FOX_domain-containing"/>
</dbReference>
<dbReference type="InterPro" id="IPR030456">
    <property type="entry name" value="TF_fork_head_CS_2"/>
</dbReference>
<proteinExistence type="predicted"/>
<protein>
    <recommendedName>
        <fullName evidence="5">Fork-head domain-containing protein</fullName>
    </recommendedName>
</protein>
<evidence type="ECO:0000256" key="4">
    <source>
        <dbReference type="SAM" id="MobiDB-lite"/>
    </source>
</evidence>
<dbReference type="InterPro" id="IPR036388">
    <property type="entry name" value="WH-like_DNA-bd_sf"/>
</dbReference>
<feature type="region of interest" description="Disordered" evidence="4">
    <location>
        <begin position="54"/>
        <end position="76"/>
    </location>
</feature>
<dbReference type="PANTHER" id="PTHR11829">
    <property type="entry name" value="FORKHEAD BOX PROTEIN"/>
    <property type="match status" value="1"/>
</dbReference>
<organism evidence="6 7">
    <name type="scientific">Serendipita vermifera MAFF 305830</name>
    <dbReference type="NCBI Taxonomy" id="933852"/>
    <lineage>
        <taxon>Eukaryota</taxon>
        <taxon>Fungi</taxon>
        <taxon>Dikarya</taxon>
        <taxon>Basidiomycota</taxon>
        <taxon>Agaricomycotina</taxon>
        <taxon>Agaricomycetes</taxon>
        <taxon>Sebacinales</taxon>
        <taxon>Serendipitaceae</taxon>
        <taxon>Serendipita</taxon>
    </lineage>
</organism>
<dbReference type="GO" id="GO:0009653">
    <property type="term" value="P:anatomical structure morphogenesis"/>
    <property type="evidence" value="ECO:0007669"/>
    <property type="project" value="TreeGrafter"/>
</dbReference>
<dbReference type="PROSITE" id="PS00658">
    <property type="entry name" value="FORK_HEAD_2"/>
    <property type="match status" value="1"/>
</dbReference>
<comment type="subcellular location">
    <subcellularLocation>
        <location evidence="3">Nucleus</location>
    </subcellularLocation>
</comment>
<dbReference type="SMART" id="SM00339">
    <property type="entry name" value="FH"/>
    <property type="match status" value="1"/>
</dbReference>
<evidence type="ECO:0000256" key="2">
    <source>
        <dbReference type="ARBA" id="ARBA00023242"/>
    </source>
</evidence>
<dbReference type="AlphaFoldDB" id="A0A0C3BDC9"/>
<dbReference type="GO" id="GO:0000978">
    <property type="term" value="F:RNA polymerase II cis-regulatory region sequence-specific DNA binding"/>
    <property type="evidence" value="ECO:0007669"/>
    <property type="project" value="TreeGrafter"/>
</dbReference>
<evidence type="ECO:0000256" key="1">
    <source>
        <dbReference type="ARBA" id="ARBA00023125"/>
    </source>
</evidence>
<dbReference type="InterPro" id="IPR036390">
    <property type="entry name" value="WH_DNA-bd_sf"/>
</dbReference>
<dbReference type="GO" id="GO:0005634">
    <property type="term" value="C:nucleus"/>
    <property type="evidence" value="ECO:0007669"/>
    <property type="project" value="UniProtKB-SubCell"/>
</dbReference>
<keyword evidence="7" id="KW-1185">Reference proteome</keyword>
<dbReference type="STRING" id="933852.A0A0C3BDC9"/>
<feature type="DNA-binding region" description="Fork-head" evidence="3">
    <location>
        <begin position="1"/>
        <end position="64"/>
    </location>
</feature>
<feature type="region of interest" description="Disordered" evidence="4">
    <location>
        <begin position="128"/>
        <end position="179"/>
    </location>
</feature>
<dbReference type="GO" id="GO:0000981">
    <property type="term" value="F:DNA-binding transcription factor activity, RNA polymerase II-specific"/>
    <property type="evidence" value="ECO:0007669"/>
    <property type="project" value="TreeGrafter"/>
</dbReference>